<accession>A0A7W9KP11</accession>
<organism evidence="6 7">
    <name type="scientific">Kutzneria kofuensis</name>
    <dbReference type="NCBI Taxonomy" id="103725"/>
    <lineage>
        <taxon>Bacteria</taxon>
        <taxon>Bacillati</taxon>
        <taxon>Actinomycetota</taxon>
        <taxon>Actinomycetes</taxon>
        <taxon>Pseudonocardiales</taxon>
        <taxon>Pseudonocardiaceae</taxon>
        <taxon>Kutzneria</taxon>
    </lineage>
</organism>
<evidence type="ECO:0000256" key="1">
    <source>
        <dbReference type="ARBA" id="ARBA00023015"/>
    </source>
</evidence>
<dbReference type="InterPro" id="IPR037923">
    <property type="entry name" value="HTH-like"/>
</dbReference>
<dbReference type="SMART" id="SM00342">
    <property type="entry name" value="HTH_ARAC"/>
    <property type="match status" value="1"/>
</dbReference>
<dbReference type="EMBL" id="JACHIR010000001">
    <property type="protein sequence ID" value="MBB5895354.1"/>
    <property type="molecule type" value="Genomic_DNA"/>
</dbReference>
<protein>
    <submittedName>
        <fullName evidence="6">AraC-like DNA-binding protein/quercetin dioxygenase-like cupin family protein</fullName>
    </submittedName>
</protein>
<comment type="caution">
    <text evidence="6">The sequence shown here is derived from an EMBL/GenBank/DDBJ whole genome shotgun (WGS) entry which is preliminary data.</text>
</comment>
<dbReference type="InterPro" id="IPR018060">
    <property type="entry name" value="HTH_AraC"/>
</dbReference>
<keyword evidence="1" id="KW-0805">Transcription regulation</keyword>
<name>A0A7W9KP11_9PSEU</name>
<dbReference type="PRINTS" id="PR00032">
    <property type="entry name" value="HTHARAC"/>
</dbReference>
<dbReference type="Proteomes" id="UP000585638">
    <property type="component" value="Unassembled WGS sequence"/>
</dbReference>
<dbReference type="InterPro" id="IPR032783">
    <property type="entry name" value="AraC_lig"/>
</dbReference>
<dbReference type="PANTHER" id="PTHR46796">
    <property type="entry name" value="HTH-TYPE TRANSCRIPTIONAL ACTIVATOR RHAS-RELATED"/>
    <property type="match status" value="1"/>
</dbReference>
<keyword evidence="6" id="KW-0560">Oxidoreductase</keyword>
<dbReference type="RefSeq" id="WP_184867152.1">
    <property type="nucleotide sequence ID" value="NZ_BAAAWY010000015.1"/>
</dbReference>
<keyword evidence="6" id="KW-0223">Dioxygenase</keyword>
<dbReference type="PROSITE" id="PS01124">
    <property type="entry name" value="HTH_ARAC_FAMILY_2"/>
    <property type="match status" value="1"/>
</dbReference>
<evidence type="ECO:0000313" key="6">
    <source>
        <dbReference type="EMBL" id="MBB5895354.1"/>
    </source>
</evidence>
<dbReference type="GO" id="GO:0003700">
    <property type="term" value="F:DNA-binding transcription factor activity"/>
    <property type="evidence" value="ECO:0007669"/>
    <property type="project" value="InterPro"/>
</dbReference>
<sequence>MPEKPDNFAVPPADALSDLLQAVHLQGGEIVRSATDRPRRDRHPAGSRMLHIVEHGSLRLEFRSDDPVELGPGDMALLARGDTHVVRATDAGWVTGHFLVDHLVADPLLNVLPAAIVVRGDSGDVPWLPMSLRLMLSEVTDPKPGSRVMVARLLDLLFIRALRVWAASGRQAQPGWLTAAMDPAIGPVLSAIHRDPARDWSVDELAAVASLSRSAFATRFATLLGQPPGAYVQRQRLERAAHLLDSTTESVGRIAARVGYASEAAFSRAFTRAFGDSPRTWRKTTPPTP</sequence>
<dbReference type="Gene3D" id="1.10.10.60">
    <property type="entry name" value="Homeodomain-like"/>
    <property type="match status" value="2"/>
</dbReference>
<evidence type="ECO:0000259" key="5">
    <source>
        <dbReference type="PROSITE" id="PS01124"/>
    </source>
</evidence>
<keyword evidence="7" id="KW-1185">Reference proteome</keyword>
<evidence type="ECO:0000313" key="7">
    <source>
        <dbReference type="Proteomes" id="UP000585638"/>
    </source>
</evidence>
<dbReference type="InterPro" id="IPR020449">
    <property type="entry name" value="Tscrpt_reg_AraC-type_HTH"/>
</dbReference>
<evidence type="ECO:0000256" key="2">
    <source>
        <dbReference type="ARBA" id="ARBA00023125"/>
    </source>
</evidence>
<dbReference type="GO" id="GO:0043565">
    <property type="term" value="F:sequence-specific DNA binding"/>
    <property type="evidence" value="ECO:0007669"/>
    <property type="project" value="InterPro"/>
</dbReference>
<reference evidence="6 7" key="1">
    <citation type="submission" date="2020-08" db="EMBL/GenBank/DDBJ databases">
        <title>Sequencing the genomes of 1000 actinobacteria strains.</title>
        <authorList>
            <person name="Klenk H.-P."/>
        </authorList>
    </citation>
    <scope>NUCLEOTIDE SEQUENCE [LARGE SCALE GENOMIC DNA]</scope>
    <source>
        <strain evidence="6 7">DSM 43851</strain>
    </source>
</reference>
<keyword evidence="4" id="KW-0804">Transcription</keyword>
<feature type="domain" description="HTH araC/xylS-type" evidence="5">
    <location>
        <begin position="186"/>
        <end position="284"/>
    </location>
</feature>
<evidence type="ECO:0000256" key="3">
    <source>
        <dbReference type="ARBA" id="ARBA00023159"/>
    </source>
</evidence>
<dbReference type="SUPFAM" id="SSF51215">
    <property type="entry name" value="Regulatory protein AraC"/>
    <property type="match status" value="1"/>
</dbReference>
<dbReference type="Pfam" id="PF12833">
    <property type="entry name" value="HTH_18"/>
    <property type="match status" value="1"/>
</dbReference>
<evidence type="ECO:0000256" key="4">
    <source>
        <dbReference type="ARBA" id="ARBA00023163"/>
    </source>
</evidence>
<dbReference type="PANTHER" id="PTHR46796:SF7">
    <property type="entry name" value="ARAC FAMILY TRANSCRIPTIONAL REGULATOR"/>
    <property type="match status" value="1"/>
</dbReference>
<dbReference type="GO" id="GO:0051213">
    <property type="term" value="F:dioxygenase activity"/>
    <property type="evidence" value="ECO:0007669"/>
    <property type="project" value="UniProtKB-KW"/>
</dbReference>
<dbReference type="InterPro" id="IPR050204">
    <property type="entry name" value="AraC_XylS_family_regulators"/>
</dbReference>
<keyword evidence="2 6" id="KW-0238">DNA-binding</keyword>
<dbReference type="PROSITE" id="PS00041">
    <property type="entry name" value="HTH_ARAC_FAMILY_1"/>
    <property type="match status" value="1"/>
</dbReference>
<dbReference type="Pfam" id="PF12852">
    <property type="entry name" value="Cupin_6"/>
    <property type="match status" value="1"/>
</dbReference>
<gene>
    <name evidence="6" type="ORF">BJ998_006550</name>
</gene>
<dbReference type="AlphaFoldDB" id="A0A7W9KP11"/>
<proteinExistence type="predicted"/>
<dbReference type="SUPFAM" id="SSF46689">
    <property type="entry name" value="Homeodomain-like"/>
    <property type="match status" value="2"/>
</dbReference>
<dbReference type="InterPro" id="IPR009057">
    <property type="entry name" value="Homeodomain-like_sf"/>
</dbReference>
<keyword evidence="3" id="KW-0010">Activator</keyword>
<dbReference type="InterPro" id="IPR018062">
    <property type="entry name" value="HTH_AraC-typ_CS"/>
</dbReference>